<reference evidence="3" key="1">
    <citation type="journal article" date="2019" name="Int. J. Syst. Evol. Microbiol.">
        <title>The Global Catalogue of Microorganisms (GCM) 10K type strain sequencing project: providing services to taxonomists for standard genome sequencing and annotation.</title>
        <authorList>
            <consortium name="The Broad Institute Genomics Platform"/>
            <consortium name="The Broad Institute Genome Sequencing Center for Infectious Disease"/>
            <person name="Wu L."/>
            <person name="Ma J."/>
        </authorList>
    </citation>
    <scope>NUCLEOTIDE SEQUENCE [LARGE SCALE GENOMIC DNA]</scope>
    <source>
        <strain evidence="3">CGMCC 1.12376</strain>
    </source>
</reference>
<evidence type="ECO:0000256" key="1">
    <source>
        <dbReference type="SAM" id="Phobius"/>
    </source>
</evidence>
<accession>A0ABW4HUT2</accession>
<feature type="transmembrane region" description="Helical" evidence="1">
    <location>
        <begin position="104"/>
        <end position="126"/>
    </location>
</feature>
<dbReference type="Proteomes" id="UP001597221">
    <property type="component" value="Unassembled WGS sequence"/>
</dbReference>
<feature type="transmembrane region" description="Helical" evidence="1">
    <location>
        <begin position="179"/>
        <end position="200"/>
    </location>
</feature>
<protein>
    <recommendedName>
        <fullName evidence="4">DUF2306 domain-containing protein</fullName>
    </recommendedName>
</protein>
<gene>
    <name evidence="2" type="ORF">ACFSBH_17130</name>
</gene>
<organism evidence="2 3">
    <name type="scientific">Oceanobacillus luteolus</name>
    <dbReference type="NCBI Taxonomy" id="1274358"/>
    <lineage>
        <taxon>Bacteria</taxon>
        <taxon>Bacillati</taxon>
        <taxon>Bacillota</taxon>
        <taxon>Bacilli</taxon>
        <taxon>Bacillales</taxon>
        <taxon>Bacillaceae</taxon>
        <taxon>Oceanobacillus</taxon>
    </lineage>
</organism>
<evidence type="ECO:0000313" key="2">
    <source>
        <dbReference type="EMBL" id="MFD1609343.1"/>
    </source>
</evidence>
<feature type="transmembrane region" description="Helical" evidence="1">
    <location>
        <begin position="80"/>
        <end position="98"/>
    </location>
</feature>
<keyword evidence="1" id="KW-1133">Transmembrane helix</keyword>
<feature type="transmembrane region" description="Helical" evidence="1">
    <location>
        <begin position="39"/>
        <end position="60"/>
    </location>
</feature>
<keyword evidence="1" id="KW-0812">Transmembrane</keyword>
<name>A0ABW4HUT2_9BACI</name>
<feature type="transmembrane region" description="Helical" evidence="1">
    <location>
        <begin position="12"/>
        <end position="33"/>
    </location>
</feature>
<comment type="caution">
    <text evidence="2">The sequence shown here is derived from an EMBL/GenBank/DDBJ whole genome shotgun (WGS) entry which is preliminary data.</text>
</comment>
<evidence type="ECO:0008006" key="4">
    <source>
        <dbReference type="Google" id="ProtNLM"/>
    </source>
</evidence>
<feature type="transmembrane region" description="Helical" evidence="1">
    <location>
        <begin position="138"/>
        <end position="159"/>
    </location>
</feature>
<proteinExistence type="predicted"/>
<sequence length="213" mass="24493">MTIFRLRIVQVHGILLLTTVSTQSLIVLFHNVYTNVPKQLTYSLLTVGFCFYILGTFLIVKRYTEHSWSVETDWNNTNCILHGALSISGVASIVSGAFNEQSLFVLWGLTVTIFLIVEGIEIYRLIRLVKESGWKRAVFVYNVSQWSRIFTFSMFYTFTGFLPVQRPIISSIQEVVINVGFWVIIALVLIEIILVLQLMFRQKETKQQLQESA</sequence>
<dbReference type="EMBL" id="JBHUDE010000154">
    <property type="protein sequence ID" value="MFD1609343.1"/>
    <property type="molecule type" value="Genomic_DNA"/>
</dbReference>
<keyword evidence="3" id="KW-1185">Reference proteome</keyword>
<keyword evidence="1" id="KW-0472">Membrane</keyword>
<evidence type="ECO:0000313" key="3">
    <source>
        <dbReference type="Proteomes" id="UP001597221"/>
    </source>
</evidence>